<feature type="region of interest" description="Disordered" evidence="1">
    <location>
        <begin position="89"/>
        <end position="125"/>
    </location>
</feature>
<proteinExistence type="predicted"/>
<feature type="region of interest" description="Disordered" evidence="1">
    <location>
        <begin position="269"/>
        <end position="296"/>
    </location>
</feature>
<gene>
    <name evidence="2" type="ORF">FHX34_101958</name>
</gene>
<reference evidence="2 3" key="1">
    <citation type="submission" date="2019-06" db="EMBL/GenBank/DDBJ databases">
        <title>Sequencing the genomes of 1000 actinobacteria strains.</title>
        <authorList>
            <person name="Klenk H.-P."/>
        </authorList>
    </citation>
    <scope>NUCLEOTIDE SEQUENCE [LARGE SCALE GENOMIC DNA]</scope>
    <source>
        <strain evidence="2 3">DSM 43866</strain>
    </source>
</reference>
<accession>A0A561WQ41</accession>
<keyword evidence="3" id="KW-1185">Reference proteome</keyword>
<organism evidence="2 3">
    <name type="scientific">Actinoplanes teichomyceticus</name>
    <dbReference type="NCBI Taxonomy" id="1867"/>
    <lineage>
        <taxon>Bacteria</taxon>
        <taxon>Bacillati</taxon>
        <taxon>Actinomycetota</taxon>
        <taxon>Actinomycetes</taxon>
        <taxon>Micromonosporales</taxon>
        <taxon>Micromonosporaceae</taxon>
        <taxon>Actinoplanes</taxon>
    </lineage>
</organism>
<evidence type="ECO:0000313" key="3">
    <source>
        <dbReference type="Proteomes" id="UP000320239"/>
    </source>
</evidence>
<dbReference type="EMBL" id="VIWY01000001">
    <property type="protein sequence ID" value="TWG25984.1"/>
    <property type="molecule type" value="Genomic_DNA"/>
</dbReference>
<feature type="compositionally biased region" description="Pro residues" evidence="1">
    <location>
        <begin position="273"/>
        <end position="292"/>
    </location>
</feature>
<feature type="region of interest" description="Disordered" evidence="1">
    <location>
        <begin position="148"/>
        <end position="249"/>
    </location>
</feature>
<protein>
    <submittedName>
        <fullName evidence="2">Uncharacterized protein</fullName>
    </submittedName>
</protein>
<feature type="compositionally biased region" description="Basic and acidic residues" evidence="1">
    <location>
        <begin position="115"/>
        <end position="125"/>
    </location>
</feature>
<feature type="compositionally biased region" description="Pro residues" evidence="1">
    <location>
        <begin position="202"/>
        <end position="211"/>
    </location>
</feature>
<dbReference type="OrthoDB" id="3700292at2"/>
<dbReference type="Proteomes" id="UP000320239">
    <property type="component" value="Unassembled WGS sequence"/>
</dbReference>
<comment type="caution">
    <text evidence="2">The sequence shown here is derived from an EMBL/GenBank/DDBJ whole genome shotgun (WGS) entry which is preliminary data.</text>
</comment>
<feature type="compositionally biased region" description="Low complexity" evidence="1">
    <location>
        <begin position="212"/>
        <end position="223"/>
    </location>
</feature>
<evidence type="ECO:0000313" key="2">
    <source>
        <dbReference type="EMBL" id="TWG25984.1"/>
    </source>
</evidence>
<evidence type="ECO:0000256" key="1">
    <source>
        <dbReference type="SAM" id="MobiDB-lite"/>
    </source>
</evidence>
<sequence>MPTRVLLEGPAIEPLLAQVRDEYGSRVRIISADKVRSGGIGGFFAKQHYELSVEVPDAQEDSEDMAQQTVAESGANPLDRLLEQVESRDRFTAEPPSAPRLGPELGLGGPARSEPLTRQESREAGMGDTGAAFAELMAGLDVASHLGETHRTGHRVRQPADRPPAETSGVRPFTPATTTESPINGGARPSLPAALPARPGRPVSPPAPAAPVSPAAETPVSSARRAVPHTEAPPPIRTSEPTAAPPRAAFQPAPVAPIRSAAEVYGLSEEPAPVSPAPAPVAAAPPPPPRPAPVRMSDDLDPVQRNLMTVGMPEEMARQITGGDTYAGVLSVLASRPAAPGIPDGPGEILVLAGEVHTAVPIAKHLLEQIHVDQTHLLLAAPSTAGTGLHSSRLISSRDAAESRAEKLQSSDHAWVVVIDAPVGGTDEFWVNEMCDALGATALWAVVDATRKTADTARHLRSLGEVEALVVHSVELTADPASVLGLDVPIFSLDGKPATPHAWAAMLCARIAAEVMPAAASPRRATRAARR</sequence>
<name>A0A561WQ41_ACTTI</name>
<dbReference type="AlphaFoldDB" id="A0A561WQ41"/>
<feature type="compositionally biased region" description="Low complexity" evidence="1">
    <location>
        <begin position="185"/>
        <end position="201"/>
    </location>
</feature>